<reference evidence="2 3" key="1">
    <citation type="submission" date="2012-01" db="EMBL/GenBank/DDBJ databases">
        <title>Improved High-Quality Draft sequence of Saccharomonospora xinjiangensis XJ-54.</title>
        <authorList>
            <consortium name="US DOE Joint Genome Institute"/>
            <person name="Lucas S."/>
            <person name="Han J."/>
            <person name="Lapidus A."/>
            <person name="Cheng J.-F."/>
            <person name="Goodwin L."/>
            <person name="Pitluck S."/>
            <person name="Peters L."/>
            <person name="Mikhailova N."/>
            <person name="Teshima H."/>
            <person name="Detter J.C."/>
            <person name="Han C."/>
            <person name="Tapia R."/>
            <person name="Land M."/>
            <person name="Hauser L."/>
            <person name="Kyrpides N."/>
            <person name="Ivanova N."/>
            <person name="Pagani I."/>
            <person name="Brambilla E.-M."/>
            <person name="Klenk H.-P."/>
            <person name="Woyke T."/>
        </authorList>
    </citation>
    <scope>NUCLEOTIDE SEQUENCE [LARGE SCALE GENOMIC DNA]</scope>
    <source>
        <strain evidence="2 3">XJ-54</strain>
    </source>
</reference>
<dbReference type="EMBL" id="JH636049">
    <property type="protein sequence ID" value="EID54630.1"/>
    <property type="molecule type" value="Genomic_DNA"/>
</dbReference>
<dbReference type="eggNOG" id="COG3153">
    <property type="taxonomic scope" value="Bacteria"/>
</dbReference>
<dbReference type="Pfam" id="PF00583">
    <property type="entry name" value="Acetyltransf_1"/>
    <property type="match status" value="1"/>
</dbReference>
<keyword evidence="2" id="KW-0808">Transferase</keyword>
<feature type="domain" description="N-acetyltransferase" evidence="1">
    <location>
        <begin position="6"/>
        <end position="151"/>
    </location>
</feature>
<proteinExistence type="predicted"/>
<dbReference type="Proteomes" id="UP000004691">
    <property type="component" value="Unassembled WGS sequence"/>
</dbReference>
<dbReference type="SUPFAM" id="SSF55729">
    <property type="entry name" value="Acyl-CoA N-acyltransferases (Nat)"/>
    <property type="match status" value="1"/>
</dbReference>
<dbReference type="InterPro" id="IPR000182">
    <property type="entry name" value="GNAT_dom"/>
</dbReference>
<dbReference type="CDD" id="cd04301">
    <property type="entry name" value="NAT_SF"/>
    <property type="match status" value="1"/>
</dbReference>
<sequence length="168" mass="17982">MYIVDWKTRQETPGDAAAVHAVHLAAFDTSLEAKLVDTLRTDPAWIDEFSMVVEGPEGLAGHALLTRCHIGDVPALGLGPVGVLPEWQGKGAGSAAIMALLREAEQAEESFVVVLGHPPYYPRFGFERASTYGISLPIEVPDDAFLVRSLDGTRPPSGVVRYAAPFGV</sequence>
<evidence type="ECO:0000313" key="3">
    <source>
        <dbReference type="Proteomes" id="UP000004691"/>
    </source>
</evidence>
<accession>I0V3C7</accession>
<gene>
    <name evidence="2" type="ORF">SacxiDRAFT_2405</name>
</gene>
<dbReference type="HOGENOM" id="CLU_081840_1_0_11"/>
<evidence type="ECO:0000313" key="2">
    <source>
        <dbReference type="EMBL" id="EID54630.1"/>
    </source>
</evidence>
<protein>
    <submittedName>
        <fullName evidence="2">Putative acetyltransferase</fullName>
    </submittedName>
</protein>
<dbReference type="Gene3D" id="3.40.630.30">
    <property type="match status" value="1"/>
</dbReference>
<dbReference type="AlphaFoldDB" id="I0V3C7"/>
<keyword evidence="3" id="KW-1185">Reference proteome</keyword>
<evidence type="ECO:0000259" key="1">
    <source>
        <dbReference type="PROSITE" id="PS51186"/>
    </source>
</evidence>
<dbReference type="InterPro" id="IPR016181">
    <property type="entry name" value="Acyl_CoA_acyltransferase"/>
</dbReference>
<organism evidence="2 3">
    <name type="scientific">Saccharomonospora xinjiangensis XJ-54</name>
    <dbReference type="NCBI Taxonomy" id="882086"/>
    <lineage>
        <taxon>Bacteria</taxon>
        <taxon>Bacillati</taxon>
        <taxon>Actinomycetota</taxon>
        <taxon>Actinomycetes</taxon>
        <taxon>Pseudonocardiales</taxon>
        <taxon>Pseudonocardiaceae</taxon>
        <taxon>Saccharomonospora</taxon>
    </lineage>
</organism>
<dbReference type="PROSITE" id="PS51186">
    <property type="entry name" value="GNAT"/>
    <property type="match status" value="1"/>
</dbReference>
<name>I0V3C7_9PSEU</name>
<dbReference type="GO" id="GO:0016747">
    <property type="term" value="F:acyltransferase activity, transferring groups other than amino-acyl groups"/>
    <property type="evidence" value="ECO:0007669"/>
    <property type="project" value="InterPro"/>
</dbReference>